<organism evidence="1 2">
    <name type="scientific">Streptomyces polyasparticus</name>
    <dbReference type="NCBI Taxonomy" id="2767826"/>
    <lineage>
        <taxon>Bacteria</taxon>
        <taxon>Bacillati</taxon>
        <taxon>Actinomycetota</taxon>
        <taxon>Actinomycetes</taxon>
        <taxon>Kitasatosporales</taxon>
        <taxon>Streptomycetaceae</taxon>
        <taxon>Streptomyces</taxon>
    </lineage>
</organism>
<sequence length="248" mass="25828">MTSTENLTIAPYVTGYPGVAFGGYVAGLLAARADAKEVRVDFRAAVPVATGLVIADGPDGEVAIRDGAGAGLAVAVPAEVGVEAPEPPTWDEAERAADRQLASLRRNPPPIPDCYGCGPDVLPGRGLKLLPGRVESRPELLAGAWVPDRELAGPDGTLPPEIVWSALDCPGGWVGMRIGRMPEGAVTARLTGTQPLPVRAGERHVSYAWLLHREGRKTTVGVALATAEGELCALGEALWISPREHTAG</sequence>
<keyword evidence="2" id="KW-1185">Reference proteome</keyword>
<dbReference type="RefSeq" id="WP_187811977.1">
    <property type="nucleotide sequence ID" value="NZ_JACTVJ010000002.1"/>
</dbReference>
<evidence type="ECO:0008006" key="3">
    <source>
        <dbReference type="Google" id="ProtNLM"/>
    </source>
</evidence>
<gene>
    <name evidence="1" type="ORF">H9Y04_02535</name>
</gene>
<evidence type="ECO:0000313" key="2">
    <source>
        <dbReference type="Proteomes" id="UP000642284"/>
    </source>
</evidence>
<dbReference type="SUPFAM" id="SSF54637">
    <property type="entry name" value="Thioesterase/thiol ester dehydrase-isomerase"/>
    <property type="match status" value="1"/>
</dbReference>
<dbReference type="Gene3D" id="3.10.129.10">
    <property type="entry name" value="Hotdog Thioesterase"/>
    <property type="match status" value="1"/>
</dbReference>
<proteinExistence type="predicted"/>
<dbReference type="EMBL" id="JACTVJ010000002">
    <property type="protein sequence ID" value="MBC9711448.1"/>
    <property type="molecule type" value="Genomic_DNA"/>
</dbReference>
<dbReference type="Proteomes" id="UP000642284">
    <property type="component" value="Unassembled WGS sequence"/>
</dbReference>
<reference evidence="1 2" key="1">
    <citation type="submission" date="2020-08" db="EMBL/GenBank/DDBJ databases">
        <title>Genemic of Streptomyces polyaspartic.</title>
        <authorList>
            <person name="Liu W."/>
        </authorList>
    </citation>
    <scope>NUCLEOTIDE SEQUENCE [LARGE SCALE GENOMIC DNA]</scope>
    <source>
        <strain evidence="1 2">TRM66268-LWL</strain>
    </source>
</reference>
<protein>
    <recommendedName>
        <fullName evidence="3">Thioesterase family protein</fullName>
    </recommendedName>
</protein>
<name>A0ABR7SAT5_9ACTN</name>
<dbReference type="InterPro" id="IPR029069">
    <property type="entry name" value="HotDog_dom_sf"/>
</dbReference>
<accession>A0ABR7SAT5</accession>
<evidence type="ECO:0000313" key="1">
    <source>
        <dbReference type="EMBL" id="MBC9711448.1"/>
    </source>
</evidence>
<comment type="caution">
    <text evidence="1">The sequence shown here is derived from an EMBL/GenBank/DDBJ whole genome shotgun (WGS) entry which is preliminary data.</text>
</comment>